<name>A0AAU9CKU4_9BACT</name>
<evidence type="ECO:0000313" key="3">
    <source>
        <dbReference type="Proteomes" id="UP001348817"/>
    </source>
</evidence>
<sequence length="687" mass="76793">MSDISSFEPRIPYNHGRYFHFLKIRLPHSVPGFRSGISSGGQGKVPPAPAYVSEKGPVQCVRKQISGATWTNALEKNPVSKFQVSSMRQAMIVPGGKYPHLTIDLERTYRDRRTGAMVVEFRHAHYSFGEYGLRIPFYDAGTGLMVAESEFPDQIIKVLSDIRKWISGLGLRLEFADARGRTLEGIRKEERFFGADSPGAEKKVSTKTLTVPTTRSEGSTPVSTPKPLRRFELPEGFSGAMEDLSLTHSSHSETSLTPLAKPRMPDLDRVKSASDLTPPKSASPRRKKKKAPIKSGGSTESLETEEDWAAMLAEVEKKSPSASPSVRKAEKVLPTVKENGRTELMREWEEALDIPDFDLLTENVTLEKADDAGLWEIVKYYNIFGKGKSEAGLRQNTLMMGKVKNLADRMGKARSLLFSVLEGTVRKKRAHELLSSNLEALGKDSDELIPTGLHRLGPGEFFPAHIFPEKETDRKLFRTAVALSLRSTGVTYRKLRVQEYFGMTLNYANHLSAVCKRICPPFFPVFDSFYNYINLANLLRRQDRYALMPESLRSTADVLALLARQDFVYGRVQEHIDYFHGLLDRVRFLVEATYSFGEEEWRVLWQKVSPVAGAVPKVPEIESFSPGRDLIPPEHRFSDFLSALEVALTPGVTVEVTGPSTSSEVAEGGGEEVSVSKKKKKKKKKTS</sequence>
<feature type="compositionally biased region" description="Basic residues" evidence="1">
    <location>
        <begin position="676"/>
        <end position="687"/>
    </location>
</feature>
<dbReference type="Proteomes" id="UP001348817">
    <property type="component" value="Chromosome"/>
</dbReference>
<gene>
    <name evidence="2" type="ORF">FUAX_32450</name>
</gene>
<feature type="region of interest" description="Disordered" evidence="1">
    <location>
        <begin position="655"/>
        <end position="687"/>
    </location>
</feature>
<proteinExistence type="predicted"/>
<feature type="compositionally biased region" description="Polar residues" evidence="1">
    <location>
        <begin position="206"/>
        <end position="223"/>
    </location>
</feature>
<feature type="compositionally biased region" description="Low complexity" evidence="1">
    <location>
        <begin position="247"/>
        <end position="257"/>
    </location>
</feature>
<feature type="compositionally biased region" description="Basic and acidic residues" evidence="1">
    <location>
        <begin position="263"/>
        <end position="272"/>
    </location>
</feature>
<evidence type="ECO:0000313" key="2">
    <source>
        <dbReference type="EMBL" id="BDD10813.1"/>
    </source>
</evidence>
<organism evidence="2 3">
    <name type="scientific">Fulvitalea axinellae</name>
    <dbReference type="NCBI Taxonomy" id="1182444"/>
    <lineage>
        <taxon>Bacteria</taxon>
        <taxon>Pseudomonadati</taxon>
        <taxon>Bacteroidota</taxon>
        <taxon>Cytophagia</taxon>
        <taxon>Cytophagales</taxon>
        <taxon>Persicobacteraceae</taxon>
        <taxon>Fulvitalea</taxon>
    </lineage>
</organism>
<feature type="region of interest" description="Disordered" evidence="1">
    <location>
        <begin position="197"/>
        <end position="231"/>
    </location>
</feature>
<feature type="region of interest" description="Disordered" evidence="1">
    <location>
        <begin position="247"/>
        <end position="306"/>
    </location>
</feature>
<dbReference type="AlphaFoldDB" id="A0AAU9CKU4"/>
<feature type="compositionally biased region" description="Basic residues" evidence="1">
    <location>
        <begin position="283"/>
        <end position="292"/>
    </location>
</feature>
<evidence type="ECO:0000256" key="1">
    <source>
        <dbReference type="SAM" id="MobiDB-lite"/>
    </source>
</evidence>
<keyword evidence="3" id="KW-1185">Reference proteome</keyword>
<accession>A0AAU9CKU4</accession>
<protein>
    <submittedName>
        <fullName evidence="2">Uncharacterized protein</fullName>
    </submittedName>
</protein>
<dbReference type="EMBL" id="AP025314">
    <property type="protein sequence ID" value="BDD10813.1"/>
    <property type="molecule type" value="Genomic_DNA"/>
</dbReference>
<dbReference type="RefSeq" id="WP_338392347.1">
    <property type="nucleotide sequence ID" value="NZ_AP025314.1"/>
</dbReference>
<reference evidence="2 3" key="1">
    <citation type="submission" date="2021-12" db="EMBL/GenBank/DDBJ databases">
        <title>Genome sequencing of bacteria with rrn-lacking chromosome and rrn-plasmid.</title>
        <authorList>
            <person name="Anda M."/>
            <person name="Iwasaki W."/>
        </authorList>
    </citation>
    <scope>NUCLEOTIDE SEQUENCE [LARGE SCALE GENOMIC DNA]</scope>
    <source>
        <strain evidence="2 3">DSM 100852</strain>
    </source>
</reference>
<dbReference type="KEGG" id="fax:FUAX_32450"/>